<keyword evidence="1" id="KW-0472">Membrane</keyword>
<feature type="transmembrane region" description="Helical" evidence="1">
    <location>
        <begin position="42"/>
        <end position="58"/>
    </location>
</feature>
<dbReference type="PATRIC" id="fig|1423803.3.peg.1937"/>
<organism evidence="2 3">
    <name type="scientific">Levilactobacillus senmaizukei DSM 21775 = NBRC 103853</name>
    <dbReference type="NCBI Taxonomy" id="1423803"/>
    <lineage>
        <taxon>Bacteria</taxon>
        <taxon>Bacillati</taxon>
        <taxon>Bacillota</taxon>
        <taxon>Bacilli</taxon>
        <taxon>Lactobacillales</taxon>
        <taxon>Lactobacillaceae</taxon>
        <taxon>Levilactobacillus</taxon>
    </lineage>
</organism>
<proteinExistence type="predicted"/>
<evidence type="ECO:0000256" key="1">
    <source>
        <dbReference type="SAM" id="Phobius"/>
    </source>
</evidence>
<evidence type="ECO:0000313" key="3">
    <source>
        <dbReference type="Proteomes" id="UP000051589"/>
    </source>
</evidence>
<reference evidence="2 3" key="1">
    <citation type="journal article" date="2015" name="Genome Announc.">
        <title>Expanding the biotechnology potential of lactobacilli through comparative genomics of 213 strains and associated genera.</title>
        <authorList>
            <person name="Sun Z."/>
            <person name="Harris H.M."/>
            <person name="McCann A."/>
            <person name="Guo C."/>
            <person name="Argimon S."/>
            <person name="Zhang W."/>
            <person name="Yang X."/>
            <person name="Jeffery I.B."/>
            <person name="Cooney J.C."/>
            <person name="Kagawa T.F."/>
            <person name="Liu W."/>
            <person name="Song Y."/>
            <person name="Salvetti E."/>
            <person name="Wrobel A."/>
            <person name="Rasinkangas P."/>
            <person name="Parkhill J."/>
            <person name="Rea M.C."/>
            <person name="O'Sullivan O."/>
            <person name="Ritari J."/>
            <person name="Douillard F.P."/>
            <person name="Paul Ross R."/>
            <person name="Yang R."/>
            <person name="Briner A.E."/>
            <person name="Felis G.E."/>
            <person name="de Vos W.M."/>
            <person name="Barrangou R."/>
            <person name="Klaenhammer T.R."/>
            <person name="Caufield P.W."/>
            <person name="Cui Y."/>
            <person name="Zhang H."/>
            <person name="O'Toole P.W."/>
        </authorList>
    </citation>
    <scope>NUCLEOTIDE SEQUENCE [LARGE SCALE GENOMIC DNA]</scope>
    <source>
        <strain evidence="2 3">DSM 21775</strain>
    </source>
</reference>
<dbReference type="EMBL" id="AYZH01000007">
    <property type="protein sequence ID" value="KRN02426.1"/>
    <property type="molecule type" value="Genomic_DNA"/>
</dbReference>
<dbReference type="Proteomes" id="UP000051589">
    <property type="component" value="Unassembled WGS sequence"/>
</dbReference>
<keyword evidence="1" id="KW-0812">Transmembrane</keyword>
<name>A0A0R2DQ97_9LACO</name>
<comment type="caution">
    <text evidence="2">The sequence shown here is derived from an EMBL/GenBank/DDBJ whole genome shotgun (WGS) entry which is preliminary data.</text>
</comment>
<evidence type="ECO:0000313" key="2">
    <source>
        <dbReference type="EMBL" id="KRN02426.1"/>
    </source>
</evidence>
<sequence length="146" mass="17292">MISLRAWRLLTEYFNVAEFATAYAWFTGHSWGLDIRPNFDRFFWYFLAAGIFVYPWVADLEGQVCDRWRLRQQIKPGVRWHNRDVVAHDRGGDWRSPHSRVSWANAHDQDTLMRMSNGLLRGLLRFGWIVFAPVILVIQVCLHTKK</sequence>
<gene>
    <name evidence="2" type="ORF">FD13_GL001879</name>
</gene>
<protein>
    <submittedName>
        <fullName evidence="2">Uncharacterized protein</fullName>
    </submittedName>
</protein>
<keyword evidence="3" id="KW-1185">Reference proteome</keyword>
<accession>A0A0R2DQ97</accession>
<keyword evidence="1" id="KW-1133">Transmembrane helix</keyword>
<dbReference type="AlphaFoldDB" id="A0A0R2DQ97"/>
<feature type="transmembrane region" description="Helical" evidence="1">
    <location>
        <begin position="122"/>
        <end position="142"/>
    </location>
</feature>
<dbReference type="STRING" id="1423803.FD13_GL001879"/>